<dbReference type="KEGG" id="malv:MALV_25790"/>
<proteinExistence type="predicted"/>
<keyword evidence="3" id="KW-1185">Reference proteome</keyword>
<organism evidence="2 3">
    <name type="scientific">Mycolicibacterium alvei</name>
    <dbReference type="NCBI Taxonomy" id="67081"/>
    <lineage>
        <taxon>Bacteria</taxon>
        <taxon>Bacillati</taxon>
        <taxon>Actinomycetota</taxon>
        <taxon>Actinomycetes</taxon>
        <taxon>Mycobacteriales</taxon>
        <taxon>Mycobacteriaceae</taxon>
        <taxon>Mycolicibacterium</taxon>
    </lineage>
</organism>
<dbReference type="Proteomes" id="UP000466906">
    <property type="component" value="Chromosome"/>
</dbReference>
<sequence>MTPTGSDHQPSTLGAPTPYAPEAPDVASQLNGAFANGHPTTDLVRQVADLSTHQFGDADRVVLGKWDGQDGGYIGEARHHGGTFFDTGDAAWDAVEHGLPEAQSKALGWQINEQFLRSQMENHVGRIDYILDRGKYSSLEDMAIERPGSFSAMEVEFLNKYAASYGYQRVGDSWVYVKDGR</sequence>
<evidence type="ECO:0000313" key="2">
    <source>
        <dbReference type="EMBL" id="BBX27454.1"/>
    </source>
</evidence>
<dbReference type="AlphaFoldDB" id="A0A6N4UUX4"/>
<reference evidence="2 3" key="1">
    <citation type="journal article" date="2019" name="Emerg. Microbes Infect.">
        <title>Comprehensive subspecies identification of 175 nontuberculous mycobacteria species based on 7547 genomic profiles.</title>
        <authorList>
            <person name="Matsumoto Y."/>
            <person name="Kinjo T."/>
            <person name="Motooka D."/>
            <person name="Nabeya D."/>
            <person name="Jung N."/>
            <person name="Uechi K."/>
            <person name="Horii T."/>
            <person name="Iida T."/>
            <person name="Fujita J."/>
            <person name="Nakamura S."/>
        </authorList>
    </citation>
    <scope>NUCLEOTIDE SEQUENCE [LARGE SCALE GENOMIC DNA]</scope>
    <source>
        <strain evidence="2 3">JCM 12272</strain>
    </source>
</reference>
<feature type="region of interest" description="Disordered" evidence="1">
    <location>
        <begin position="1"/>
        <end position="25"/>
    </location>
</feature>
<evidence type="ECO:0000313" key="3">
    <source>
        <dbReference type="Proteomes" id="UP000466906"/>
    </source>
</evidence>
<protein>
    <submittedName>
        <fullName evidence="2">Uncharacterized protein</fullName>
    </submittedName>
</protein>
<evidence type="ECO:0000256" key="1">
    <source>
        <dbReference type="SAM" id="MobiDB-lite"/>
    </source>
</evidence>
<name>A0A6N4UUX4_9MYCO</name>
<accession>A0A6N4UUX4</accession>
<feature type="compositionally biased region" description="Polar residues" evidence="1">
    <location>
        <begin position="1"/>
        <end position="14"/>
    </location>
</feature>
<gene>
    <name evidence="2" type="ORF">MALV_25790</name>
</gene>
<dbReference type="RefSeq" id="WP_163664453.1">
    <property type="nucleotide sequence ID" value="NZ_AP022565.1"/>
</dbReference>
<dbReference type="EMBL" id="AP022565">
    <property type="protein sequence ID" value="BBX27454.1"/>
    <property type="molecule type" value="Genomic_DNA"/>
</dbReference>